<dbReference type="PANTHER" id="PTHR48207:SF3">
    <property type="entry name" value="SUCCINATE--HYDROXYMETHYLGLUTARATE COA-TRANSFERASE"/>
    <property type="match status" value="1"/>
</dbReference>
<proteinExistence type="predicted"/>
<dbReference type="SUPFAM" id="SSF89796">
    <property type="entry name" value="CoA-transferase family III (CaiB/BaiF)"/>
    <property type="match status" value="1"/>
</dbReference>
<dbReference type="RefSeq" id="WP_064992017.1">
    <property type="nucleotide sequence ID" value="NZ_CP033361.1"/>
</dbReference>
<dbReference type="AlphaFoldDB" id="A0A6M7UFY3"/>
<sequence length="394" mass="41443">MTDLLSGIRVLDLTNVLAGPYCAYQLGLLGADVIKVEAPQGGDLARQLGGSPKLNQAGMGASFLAQNAGKRSVTLDLKTAADRERFLDLVASADALVENFRPGVMDRLGLGYIELKAVRPGLIYCAISGFGQTGPMRDNPAYDQIIQGLSGIMSITGTPETAPLRVGYPVADTLGGLVGAFAVASALVRQKASGEGAFLDVSMLECTLSALGWPVSNYLTAGLDPKPMGNENMTAAPSGAFRTSDGLLNIAANKQEQFVTLCRLIGRPELASDPRFAERETRKKNRAALKAEIEDALRAAPAAAWEETLNRAGVPAGRVLTIPQVLAEPQVLERQVTANFDDVAGMDTPLTVLRGGFMVDGEAPLPTKPPPALNAHRDEIFAGLPPRAKAGARA</sequence>
<dbReference type="Pfam" id="PF02515">
    <property type="entry name" value="CoA_transf_3"/>
    <property type="match status" value="1"/>
</dbReference>
<dbReference type="Gene3D" id="3.30.1540.10">
    <property type="entry name" value="formyl-coa transferase, domain 3"/>
    <property type="match status" value="1"/>
</dbReference>
<evidence type="ECO:0000313" key="2">
    <source>
        <dbReference type="EMBL" id="QKC75762.1"/>
    </source>
</evidence>
<dbReference type="InterPro" id="IPR050483">
    <property type="entry name" value="CoA-transferase_III_domain"/>
</dbReference>
<organism evidence="2 3">
    <name type="scientific">Mesorhizobium erdmanii</name>
    <dbReference type="NCBI Taxonomy" id="1777866"/>
    <lineage>
        <taxon>Bacteria</taxon>
        <taxon>Pseudomonadati</taxon>
        <taxon>Pseudomonadota</taxon>
        <taxon>Alphaproteobacteria</taxon>
        <taxon>Hyphomicrobiales</taxon>
        <taxon>Phyllobacteriaceae</taxon>
        <taxon>Mesorhizobium</taxon>
    </lineage>
</organism>
<dbReference type="InterPro" id="IPR044855">
    <property type="entry name" value="CoA-Trfase_III_dom3_sf"/>
</dbReference>
<reference evidence="2 3" key="1">
    <citation type="submission" date="2018-10" db="EMBL/GenBank/DDBJ databases">
        <authorList>
            <person name="Perry B.J."/>
            <person name="Sullivan J.T."/>
            <person name="Murphy R.J.T."/>
            <person name="Ramsay J.P."/>
            <person name="Ronson C.W."/>
        </authorList>
    </citation>
    <scope>NUCLEOTIDE SEQUENCE [LARGE SCALE GENOMIC DNA]</scope>
    <source>
        <strain evidence="2 3">NZP2014</strain>
    </source>
</reference>
<evidence type="ECO:0000313" key="3">
    <source>
        <dbReference type="Proteomes" id="UP000503339"/>
    </source>
</evidence>
<keyword evidence="3" id="KW-1185">Reference proteome</keyword>
<dbReference type="EMBL" id="CP033361">
    <property type="protein sequence ID" value="QKC75762.1"/>
    <property type="molecule type" value="Genomic_DNA"/>
</dbReference>
<accession>A0A6M7UFY3</accession>
<dbReference type="GO" id="GO:0008410">
    <property type="term" value="F:CoA-transferase activity"/>
    <property type="evidence" value="ECO:0007669"/>
    <property type="project" value="TreeGrafter"/>
</dbReference>
<evidence type="ECO:0000256" key="1">
    <source>
        <dbReference type="ARBA" id="ARBA00022679"/>
    </source>
</evidence>
<dbReference type="Proteomes" id="UP000503339">
    <property type="component" value="Chromosome"/>
</dbReference>
<gene>
    <name evidence="2" type="ORF">EB233_09565</name>
</gene>
<dbReference type="InterPro" id="IPR023606">
    <property type="entry name" value="CoA-Trfase_III_dom_1_sf"/>
</dbReference>
<protein>
    <submittedName>
        <fullName evidence="2">CoA transferase</fullName>
    </submittedName>
</protein>
<dbReference type="Gene3D" id="3.40.50.10540">
    <property type="entry name" value="Crotonobetainyl-coa:carnitine coa-transferase, domain 1"/>
    <property type="match status" value="1"/>
</dbReference>
<name>A0A6M7UFY3_9HYPH</name>
<keyword evidence="1 2" id="KW-0808">Transferase</keyword>
<dbReference type="PANTHER" id="PTHR48207">
    <property type="entry name" value="SUCCINATE--HYDROXYMETHYLGLUTARATE COA-TRANSFERASE"/>
    <property type="match status" value="1"/>
</dbReference>
<dbReference type="InterPro" id="IPR003673">
    <property type="entry name" value="CoA-Trfase_fam_III"/>
</dbReference>
<dbReference type="KEGG" id="merd:EB233_09565"/>